<reference evidence="3" key="1">
    <citation type="submission" date="2013-09" db="EMBL/GenBank/DDBJ databases">
        <title>Corchorus olitorius genome sequencing.</title>
        <authorList>
            <person name="Alam M."/>
            <person name="Haque M.S."/>
            <person name="Islam M.S."/>
            <person name="Emdad E.M."/>
            <person name="Islam M.M."/>
            <person name="Ahmed B."/>
            <person name="Halim A."/>
            <person name="Hossen Q.M.M."/>
            <person name="Hossain M.Z."/>
            <person name="Ahmed R."/>
            <person name="Khan M.M."/>
            <person name="Islam R."/>
            <person name="Rashid M.M."/>
            <person name="Khan S.A."/>
            <person name="Rahman M.S."/>
            <person name="Alam M."/>
            <person name="Yahiya A.S."/>
            <person name="Khan M.S."/>
            <person name="Azam M.S."/>
            <person name="Haque T."/>
            <person name="Lashkar M.Z.H."/>
            <person name="Akhand A.I."/>
            <person name="Morshed G."/>
            <person name="Roy S."/>
            <person name="Uddin K.S."/>
            <person name="Rabeya T."/>
            <person name="Hossain A.S."/>
            <person name="Chowdhury A."/>
            <person name="Snigdha A.R."/>
            <person name="Mortoza M.S."/>
            <person name="Matin S.A."/>
            <person name="Hoque S.M.E."/>
            <person name="Islam M.K."/>
            <person name="Roy D.K."/>
            <person name="Haider R."/>
            <person name="Moosa M.M."/>
            <person name="Elias S.M."/>
            <person name="Hasan A.M."/>
            <person name="Jahan S."/>
            <person name="Shafiuddin M."/>
            <person name="Mahmood N."/>
            <person name="Shommy N.S."/>
        </authorList>
    </citation>
    <scope>NUCLEOTIDE SEQUENCE [LARGE SCALE GENOMIC DNA]</scope>
    <source>
        <strain evidence="3">cv. O-4</strain>
    </source>
</reference>
<dbReference type="InterPro" id="IPR001810">
    <property type="entry name" value="F-box_dom"/>
</dbReference>
<proteinExistence type="predicted"/>
<dbReference type="PANTHER" id="PTHR31672">
    <property type="entry name" value="BNACNNG10540D PROTEIN"/>
    <property type="match status" value="1"/>
</dbReference>
<feature type="domain" description="F-box" evidence="1">
    <location>
        <begin position="2"/>
        <end position="42"/>
    </location>
</feature>
<dbReference type="InterPro" id="IPR036047">
    <property type="entry name" value="F-box-like_dom_sf"/>
</dbReference>
<dbReference type="STRING" id="93759.A0A1R3JRJ2"/>
<gene>
    <name evidence="2" type="ORF">COLO4_14607</name>
</gene>
<dbReference type="SUPFAM" id="SSF81383">
    <property type="entry name" value="F-box domain"/>
    <property type="match status" value="1"/>
</dbReference>
<dbReference type="AlphaFoldDB" id="A0A1R3JRJ2"/>
<evidence type="ECO:0000313" key="3">
    <source>
        <dbReference type="Proteomes" id="UP000187203"/>
    </source>
</evidence>
<comment type="caution">
    <text evidence="2">The sequence shown here is derived from an EMBL/GenBank/DDBJ whole genome shotgun (WGS) entry which is preliminary data.</text>
</comment>
<name>A0A1R3JRJ2_9ROSI</name>
<dbReference type="InterPro" id="IPR006527">
    <property type="entry name" value="F-box-assoc_dom_typ1"/>
</dbReference>
<protein>
    <recommendedName>
        <fullName evidence="1">F-box domain-containing protein</fullName>
    </recommendedName>
</protein>
<evidence type="ECO:0000259" key="1">
    <source>
        <dbReference type="SMART" id="SM00256"/>
    </source>
</evidence>
<dbReference type="Proteomes" id="UP000187203">
    <property type="component" value="Unassembled WGS sequence"/>
</dbReference>
<dbReference type="InterPro" id="IPR017451">
    <property type="entry name" value="F-box-assoc_interact_dom"/>
</dbReference>
<sequence>MIPKELIFEIFLCLSVEDLLRFRCFSKAFCQEIDSDAFMTAHLNRSKKTKTHGKLVVYHNNGYSKDNGLYDFDDENEISLFGNRDGCFFMDGFDVYGSCNGLFLFYNNATWLLLNPFTRTFDEVIRCPAKTRCYGQSLFGFGYDSINNDYKLVRIIEEENHHYVKIWVFSFSSNTWRKQKVPFCHNKTFPSHNIFDNRSIYENRGLFADGALHWLCEEIDKGTGTVTVTHEIVTLDVSKEVFVNLVHSDSLSPSPCIGKAYLLVIGGSLALLRHLDSNELLELYLAVKCEEHYYTWTKLYDISSLELCHSSILTDPILRSMERSTNEILVPFKDIVAQRDFGGGLSWISFISFCWETLVWPATHSSVLTELLKLFQTWTHDQSC</sequence>
<dbReference type="NCBIfam" id="TIGR01640">
    <property type="entry name" value="F_box_assoc_1"/>
    <property type="match status" value="1"/>
</dbReference>
<dbReference type="InterPro" id="IPR050796">
    <property type="entry name" value="SCF_F-box_component"/>
</dbReference>
<accession>A0A1R3JRJ2</accession>
<dbReference type="EMBL" id="AWUE01015442">
    <property type="protein sequence ID" value="OMO97466.1"/>
    <property type="molecule type" value="Genomic_DNA"/>
</dbReference>
<dbReference type="PANTHER" id="PTHR31672:SF13">
    <property type="entry name" value="F-BOX PROTEIN CPR30-LIKE"/>
    <property type="match status" value="1"/>
</dbReference>
<dbReference type="SMART" id="SM00256">
    <property type="entry name" value="FBOX"/>
    <property type="match status" value="1"/>
</dbReference>
<dbReference type="Pfam" id="PF07734">
    <property type="entry name" value="FBA_1"/>
    <property type="match status" value="1"/>
</dbReference>
<dbReference type="Pfam" id="PF00646">
    <property type="entry name" value="F-box"/>
    <property type="match status" value="1"/>
</dbReference>
<organism evidence="2 3">
    <name type="scientific">Corchorus olitorius</name>
    <dbReference type="NCBI Taxonomy" id="93759"/>
    <lineage>
        <taxon>Eukaryota</taxon>
        <taxon>Viridiplantae</taxon>
        <taxon>Streptophyta</taxon>
        <taxon>Embryophyta</taxon>
        <taxon>Tracheophyta</taxon>
        <taxon>Spermatophyta</taxon>
        <taxon>Magnoliopsida</taxon>
        <taxon>eudicotyledons</taxon>
        <taxon>Gunneridae</taxon>
        <taxon>Pentapetalae</taxon>
        <taxon>rosids</taxon>
        <taxon>malvids</taxon>
        <taxon>Malvales</taxon>
        <taxon>Malvaceae</taxon>
        <taxon>Grewioideae</taxon>
        <taxon>Apeibeae</taxon>
        <taxon>Corchorus</taxon>
    </lineage>
</organism>
<keyword evidence="3" id="KW-1185">Reference proteome</keyword>
<evidence type="ECO:0000313" key="2">
    <source>
        <dbReference type="EMBL" id="OMO97466.1"/>
    </source>
</evidence>